<keyword evidence="1" id="KW-0812">Transmembrane</keyword>
<name>A0ABW8TAD6_9CLOT</name>
<feature type="transmembrane region" description="Helical" evidence="1">
    <location>
        <begin position="157"/>
        <end position="182"/>
    </location>
</feature>
<feature type="domain" description="Potassium channel" evidence="2">
    <location>
        <begin position="101"/>
        <end position="176"/>
    </location>
</feature>
<dbReference type="Proteomes" id="UP001623591">
    <property type="component" value="Unassembled WGS sequence"/>
</dbReference>
<evidence type="ECO:0000313" key="4">
    <source>
        <dbReference type="Proteomes" id="UP001623591"/>
    </source>
</evidence>
<evidence type="ECO:0000313" key="3">
    <source>
        <dbReference type="EMBL" id="MFL0248600.1"/>
    </source>
</evidence>
<dbReference type="RefSeq" id="WP_406771028.1">
    <property type="nucleotide sequence ID" value="NZ_JBJHZZ010000022.1"/>
</dbReference>
<protein>
    <submittedName>
        <fullName evidence="3">Ion channel</fullName>
    </submittedName>
</protein>
<organism evidence="3 4">
    <name type="scientific">Candidatus Clostridium stratigraminis</name>
    <dbReference type="NCBI Taxonomy" id="3381661"/>
    <lineage>
        <taxon>Bacteria</taxon>
        <taxon>Bacillati</taxon>
        <taxon>Bacillota</taxon>
        <taxon>Clostridia</taxon>
        <taxon>Eubacteriales</taxon>
        <taxon>Clostridiaceae</taxon>
        <taxon>Clostridium</taxon>
    </lineage>
</organism>
<dbReference type="SUPFAM" id="SSF81324">
    <property type="entry name" value="Voltage-gated potassium channels"/>
    <property type="match status" value="1"/>
</dbReference>
<dbReference type="InterPro" id="IPR013099">
    <property type="entry name" value="K_chnl_dom"/>
</dbReference>
<comment type="caution">
    <text evidence="3">The sequence shown here is derived from an EMBL/GenBank/DDBJ whole genome shotgun (WGS) entry which is preliminary data.</text>
</comment>
<dbReference type="Gene3D" id="1.10.287.70">
    <property type="match status" value="1"/>
</dbReference>
<evidence type="ECO:0000256" key="1">
    <source>
        <dbReference type="SAM" id="Phobius"/>
    </source>
</evidence>
<reference evidence="3 4" key="1">
    <citation type="submission" date="2024-11" db="EMBL/GenBank/DDBJ databases">
        <authorList>
            <person name="Heng Y.C."/>
            <person name="Lim A.C.H."/>
            <person name="Lee J.K.Y."/>
            <person name="Kittelmann S."/>
        </authorList>
    </citation>
    <scope>NUCLEOTIDE SEQUENCE [LARGE SCALE GENOMIC DNA]</scope>
    <source>
        <strain evidence="3 4">WILCCON 0185</strain>
    </source>
</reference>
<evidence type="ECO:0000259" key="2">
    <source>
        <dbReference type="Pfam" id="PF07885"/>
    </source>
</evidence>
<proteinExistence type="predicted"/>
<gene>
    <name evidence="3" type="ORF">ACJDUG_16775</name>
</gene>
<sequence>MNFINITISIYGIVQVAYIYSAKYAAQKYIPLIKISIVEITPILYMLFIYFVIIILILSINSNLSTYSKSDIQHAMLKTMATIFLVVLIIIFVNAVIFFIIHNFPINNLFSPFAGNFLRDPIKVNYKLPKAFIDCLWFSATTFFTVGYGDMHPVGNIMYLVSTMEMISAYILSMIMLPILLLKISNK</sequence>
<feature type="transmembrane region" description="Helical" evidence="1">
    <location>
        <begin position="37"/>
        <end position="60"/>
    </location>
</feature>
<feature type="transmembrane region" description="Helical" evidence="1">
    <location>
        <begin position="80"/>
        <end position="101"/>
    </location>
</feature>
<keyword evidence="4" id="KW-1185">Reference proteome</keyword>
<keyword evidence="1" id="KW-0472">Membrane</keyword>
<dbReference type="Pfam" id="PF07885">
    <property type="entry name" value="Ion_trans_2"/>
    <property type="match status" value="1"/>
</dbReference>
<accession>A0ABW8TAD6</accession>
<keyword evidence="1" id="KW-1133">Transmembrane helix</keyword>
<dbReference type="EMBL" id="JBJHZZ010000022">
    <property type="protein sequence ID" value="MFL0248600.1"/>
    <property type="molecule type" value="Genomic_DNA"/>
</dbReference>
<feature type="transmembrane region" description="Helical" evidence="1">
    <location>
        <begin position="6"/>
        <end position="25"/>
    </location>
</feature>